<proteinExistence type="predicted"/>
<comment type="caution">
    <text evidence="1">The sequence shown here is derived from an EMBL/GenBank/DDBJ whole genome shotgun (WGS) entry which is preliminary data.</text>
</comment>
<dbReference type="RefSeq" id="WP_114450460.1">
    <property type="nucleotide sequence ID" value="NZ_QPHM01000003.1"/>
</dbReference>
<keyword evidence="2" id="KW-1185">Reference proteome</keyword>
<name>A0A368N185_9EURY</name>
<reference evidence="1 2" key="1">
    <citation type="submission" date="2018-07" db="EMBL/GenBank/DDBJ databases">
        <title>Genome sequences of Haloplanus salinus JCM 18368T.</title>
        <authorList>
            <person name="Kim Y.B."/>
            <person name="Roh S.W."/>
        </authorList>
    </citation>
    <scope>NUCLEOTIDE SEQUENCE [LARGE SCALE GENOMIC DNA]</scope>
    <source>
        <strain evidence="1 2">JCM 18368</strain>
    </source>
</reference>
<dbReference type="Proteomes" id="UP000252189">
    <property type="component" value="Unassembled WGS sequence"/>
</dbReference>
<gene>
    <name evidence="1" type="ORF">DU504_16025</name>
</gene>
<dbReference type="AlphaFoldDB" id="A0A368N185"/>
<dbReference type="EMBL" id="QPHM01000003">
    <property type="protein sequence ID" value="RCU44287.1"/>
    <property type="molecule type" value="Genomic_DNA"/>
</dbReference>
<sequence length="116" mass="13057">MGEKRRSIDECILVVIALVVPRLFGETALAGSLGILHPEWLRSPCMMPGVGLSRVALSGIGVRQELIVPNRPTSHEIEANTMFDRLDSRRVGFDIVTMKIVLVCYGTRRERQRREI</sequence>
<evidence type="ECO:0000313" key="2">
    <source>
        <dbReference type="Proteomes" id="UP000252189"/>
    </source>
</evidence>
<evidence type="ECO:0000313" key="1">
    <source>
        <dbReference type="EMBL" id="RCU44287.1"/>
    </source>
</evidence>
<accession>A0A368N185</accession>
<protein>
    <submittedName>
        <fullName evidence="1">Uncharacterized protein</fullName>
    </submittedName>
</protein>
<organism evidence="1 2">
    <name type="scientific">Haloplanus salinus</name>
    <dbReference type="NCBI Taxonomy" id="1126245"/>
    <lineage>
        <taxon>Archaea</taxon>
        <taxon>Methanobacteriati</taxon>
        <taxon>Methanobacteriota</taxon>
        <taxon>Stenosarchaea group</taxon>
        <taxon>Halobacteria</taxon>
        <taxon>Halobacteriales</taxon>
        <taxon>Haloferacaceae</taxon>
        <taxon>Haloplanus</taxon>
    </lineage>
</organism>